<dbReference type="Pfam" id="PF22673">
    <property type="entry name" value="MCP-like_PDC_1"/>
    <property type="match status" value="1"/>
</dbReference>
<evidence type="ECO:0000256" key="1">
    <source>
        <dbReference type="SAM" id="Phobius"/>
    </source>
</evidence>
<dbReference type="InterPro" id="IPR035919">
    <property type="entry name" value="EAL_sf"/>
</dbReference>
<dbReference type="NCBIfam" id="TIGR00254">
    <property type="entry name" value="GGDEF"/>
    <property type="match status" value="1"/>
</dbReference>
<dbReference type="InterPro" id="IPR013656">
    <property type="entry name" value="PAS_4"/>
</dbReference>
<dbReference type="GO" id="GO:0016020">
    <property type="term" value="C:membrane"/>
    <property type="evidence" value="ECO:0007669"/>
    <property type="project" value="InterPro"/>
</dbReference>
<dbReference type="RefSeq" id="WP_094290595.1">
    <property type="nucleotide sequence ID" value="NZ_NOIG01000010.1"/>
</dbReference>
<feature type="domain" description="HAMP" evidence="3">
    <location>
        <begin position="367"/>
        <end position="419"/>
    </location>
</feature>
<evidence type="ECO:0000259" key="2">
    <source>
        <dbReference type="PROSITE" id="PS50883"/>
    </source>
</evidence>
<protein>
    <recommendedName>
        <fullName evidence="7">Sensor domain-containing diguanylate cyclase</fullName>
    </recommendedName>
</protein>
<dbReference type="CDD" id="cd01949">
    <property type="entry name" value="GGDEF"/>
    <property type="match status" value="1"/>
</dbReference>
<dbReference type="SMART" id="SM00304">
    <property type="entry name" value="HAMP"/>
    <property type="match status" value="1"/>
</dbReference>
<dbReference type="PROSITE" id="PS50883">
    <property type="entry name" value="EAL"/>
    <property type="match status" value="1"/>
</dbReference>
<dbReference type="PANTHER" id="PTHR44757">
    <property type="entry name" value="DIGUANYLATE CYCLASE DGCP"/>
    <property type="match status" value="1"/>
</dbReference>
<dbReference type="OrthoDB" id="9813903at2"/>
<evidence type="ECO:0008006" key="7">
    <source>
        <dbReference type="Google" id="ProtNLM"/>
    </source>
</evidence>
<dbReference type="EMBL" id="NOIG01000010">
    <property type="protein sequence ID" value="OYD49178.1"/>
    <property type="molecule type" value="Genomic_DNA"/>
</dbReference>
<dbReference type="PROSITE" id="PS50887">
    <property type="entry name" value="GGDEF"/>
    <property type="match status" value="1"/>
</dbReference>
<evidence type="ECO:0000313" key="5">
    <source>
        <dbReference type="EMBL" id="OYD49178.1"/>
    </source>
</evidence>
<dbReference type="SUPFAM" id="SSF55073">
    <property type="entry name" value="Nucleotide cyclase"/>
    <property type="match status" value="1"/>
</dbReference>
<dbReference type="CDD" id="cd00130">
    <property type="entry name" value="PAS"/>
    <property type="match status" value="1"/>
</dbReference>
<organism evidence="5 6">
    <name type="scientific">Acidovorax kalamii</name>
    <dbReference type="NCBI Taxonomy" id="2004485"/>
    <lineage>
        <taxon>Bacteria</taxon>
        <taxon>Pseudomonadati</taxon>
        <taxon>Pseudomonadota</taxon>
        <taxon>Betaproteobacteria</taxon>
        <taxon>Burkholderiales</taxon>
        <taxon>Comamonadaceae</taxon>
        <taxon>Acidovorax</taxon>
    </lineage>
</organism>
<dbReference type="Pfam" id="PF00990">
    <property type="entry name" value="GGDEF"/>
    <property type="match status" value="1"/>
</dbReference>
<dbReference type="InterPro" id="IPR000160">
    <property type="entry name" value="GGDEF_dom"/>
</dbReference>
<dbReference type="CDD" id="cd06225">
    <property type="entry name" value="HAMP"/>
    <property type="match status" value="1"/>
</dbReference>
<gene>
    <name evidence="5" type="ORF">CBY09_16090</name>
</gene>
<dbReference type="SMART" id="SM00052">
    <property type="entry name" value="EAL"/>
    <property type="match status" value="1"/>
</dbReference>
<dbReference type="InterPro" id="IPR001633">
    <property type="entry name" value="EAL_dom"/>
</dbReference>
<dbReference type="SUPFAM" id="SSF55785">
    <property type="entry name" value="PYP-like sensor domain (PAS domain)"/>
    <property type="match status" value="1"/>
</dbReference>
<dbReference type="SUPFAM" id="SSF158472">
    <property type="entry name" value="HAMP domain-like"/>
    <property type="match status" value="1"/>
</dbReference>
<dbReference type="Pfam" id="PF00672">
    <property type="entry name" value="HAMP"/>
    <property type="match status" value="1"/>
</dbReference>
<dbReference type="InterPro" id="IPR052155">
    <property type="entry name" value="Biofilm_reg_signaling"/>
</dbReference>
<dbReference type="SUPFAM" id="SSF141868">
    <property type="entry name" value="EAL domain-like"/>
    <property type="match status" value="1"/>
</dbReference>
<dbReference type="PROSITE" id="PS50885">
    <property type="entry name" value="HAMP"/>
    <property type="match status" value="1"/>
</dbReference>
<feature type="domain" description="GGDEF" evidence="4">
    <location>
        <begin position="618"/>
        <end position="751"/>
    </location>
</feature>
<feature type="transmembrane region" description="Helical" evidence="1">
    <location>
        <begin position="338"/>
        <end position="359"/>
    </location>
</feature>
<keyword evidence="1" id="KW-0812">Transmembrane</keyword>
<dbReference type="CDD" id="cd01948">
    <property type="entry name" value="EAL"/>
    <property type="match status" value="1"/>
</dbReference>
<dbReference type="Pfam" id="PF08448">
    <property type="entry name" value="PAS_4"/>
    <property type="match status" value="1"/>
</dbReference>
<dbReference type="Gene3D" id="3.30.70.270">
    <property type="match status" value="1"/>
</dbReference>
<keyword evidence="6" id="KW-1185">Reference proteome</keyword>
<dbReference type="Pfam" id="PF00563">
    <property type="entry name" value="EAL"/>
    <property type="match status" value="1"/>
</dbReference>
<accession>A0A235EJE1</accession>
<dbReference type="GO" id="GO:0003824">
    <property type="term" value="F:catalytic activity"/>
    <property type="evidence" value="ECO:0007669"/>
    <property type="project" value="UniProtKB-ARBA"/>
</dbReference>
<dbReference type="Proteomes" id="UP000215441">
    <property type="component" value="Unassembled WGS sequence"/>
</dbReference>
<dbReference type="InterPro" id="IPR043128">
    <property type="entry name" value="Rev_trsase/Diguanyl_cyclase"/>
</dbReference>
<dbReference type="AlphaFoldDB" id="A0A235EJE1"/>
<name>A0A235EJE1_9BURK</name>
<dbReference type="FunFam" id="3.30.70.270:FF:000001">
    <property type="entry name" value="Diguanylate cyclase domain protein"/>
    <property type="match status" value="1"/>
</dbReference>
<keyword evidence="1" id="KW-1133">Transmembrane helix</keyword>
<feature type="domain" description="EAL" evidence="2">
    <location>
        <begin position="762"/>
        <end position="1012"/>
    </location>
</feature>
<evidence type="ECO:0000313" key="6">
    <source>
        <dbReference type="Proteomes" id="UP000215441"/>
    </source>
</evidence>
<dbReference type="Gene3D" id="3.20.20.450">
    <property type="entry name" value="EAL domain"/>
    <property type="match status" value="1"/>
</dbReference>
<evidence type="ECO:0000259" key="3">
    <source>
        <dbReference type="PROSITE" id="PS50885"/>
    </source>
</evidence>
<dbReference type="Gene3D" id="3.30.450.20">
    <property type="entry name" value="PAS domain"/>
    <property type="match status" value="2"/>
</dbReference>
<dbReference type="InterPro" id="IPR029787">
    <property type="entry name" value="Nucleotide_cyclase"/>
</dbReference>
<keyword evidence="1" id="KW-0472">Membrane</keyword>
<sequence>MIHRLSLSIWGLFLGLVVLLSVLGYVALSAVADRVVPLVMRQAVELRAQAVEGLFIQAGQSAQHLQQDLLTRLRAADTEAALSRFDELFARGPDGLWRLRPAKVDTVNAPTLYLHHGRDGPDESTRVRAAVSYDLLRERGPALVPPFFSAYMDFVEDGLMVYARGVDWASGATADASNADYPTMRGADPQRNSERRIFWTPVYFDEQAKAWMVSVIQPLDWRGRWVGTVGHDLSIETLIDAVAASRDQVGVQLILSAEGDLISHPDLRERIAAASGQLQIASLKDPLLEQVHHMVSNAQADRGAGLSADGTQWIAWSRIRGPHWYQIYLMPQSRVDGLVMWGMLGLCGIGLLGLMPVLWSMRRRVNTLVVRPLQRLTEAVDTLGQGQTPTPVALGTDDELGRLARAFDGMVSELAQKRAMAAAHAQALQTEVDERRQYMVSLEEERARLFALLGAMKLGILFVTAENQVTYCNPAFLKIWRIEGDEASFVGRPACDIFQAVGHGPPSLAALARHAQEALTAPGLSSRYEMDLGDGQTLLLTSHPVHDSDKRLIGRLCIHEDVTRERKTAAQLIYLAERDALTGLYNRRRFEDELLRFFREFDRHGQPDRYDRRDQHDRQGALLFFDLDEFKAINDTFGHRIGDSVLVRVGSDVQALVRQTETLCRLGGDEFAVLMPHASVEDAQRLAERIVRAISQGPLCIDGQNLRLTTSLGIALAPQHADNAQDLVAHADAAMYQAKHLGKNCWSVYRPDHHASQETITRLAWNERISRALERNLLRLHYQGVYDAATGELAHLEVLVRMRDEADATRLIGPMQFIGYAEKSGKILEIDRWVARESIALLGALPHLPALAINISARSFDDPSLPAYIAAQLQAAGVAPQRLLVELTETSAVSDLRDAERFIDTLRRTGCQVCLDDFGTGFASFAYLKHLKVDVLKIDGLFIRNLTREHDNQVFVRAIIDVARGLGRRTVAEFVESQEILDMLKTLGVDMVQGYHLDQPQAAHPALATPTV</sequence>
<reference evidence="5 6" key="1">
    <citation type="submission" date="2017-07" db="EMBL/GenBank/DDBJ databases">
        <title>Acidovorax KNDSW TSA 6 genome sequence and assembly.</title>
        <authorList>
            <person name="Mayilraj S."/>
        </authorList>
    </citation>
    <scope>NUCLEOTIDE SEQUENCE [LARGE SCALE GENOMIC DNA]</scope>
    <source>
        <strain evidence="5 6">KNDSW-TSA6</strain>
    </source>
</reference>
<dbReference type="SMART" id="SM00267">
    <property type="entry name" value="GGDEF"/>
    <property type="match status" value="1"/>
</dbReference>
<dbReference type="Gene3D" id="6.10.340.10">
    <property type="match status" value="1"/>
</dbReference>
<proteinExistence type="predicted"/>
<dbReference type="InterPro" id="IPR000014">
    <property type="entry name" value="PAS"/>
</dbReference>
<dbReference type="InterPro" id="IPR035965">
    <property type="entry name" value="PAS-like_dom_sf"/>
</dbReference>
<evidence type="ECO:0000259" key="4">
    <source>
        <dbReference type="PROSITE" id="PS50887"/>
    </source>
</evidence>
<dbReference type="PANTHER" id="PTHR44757:SF4">
    <property type="entry name" value="DIGUANYLATE CYCLASE DGCE-RELATED"/>
    <property type="match status" value="1"/>
</dbReference>
<comment type="caution">
    <text evidence="5">The sequence shown here is derived from an EMBL/GenBank/DDBJ whole genome shotgun (WGS) entry which is preliminary data.</text>
</comment>
<dbReference type="GO" id="GO:0007165">
    <property type="term" value="P:signal transduction"/>
    <property type="evidence" value="ECO:0007669"/>
    <property type="project" value="InterPro"/>
</dbReference>
<dbReference type="InterPro" id="IPR003660">
    <property type="entry name" value="HAMP_dom"/>
</dbReference>